<evidence type="ECO:0000313" key="1">
    <source>
        <dbReference type="EMBL" id="KAJ8970983.1"/>
    </source>
</evidence>
<sequence>MTILIQKICGNETFFPNNDEFVIMRHKGVFPYSFVDSLEKLDYPTLPPKEQLYDKLNKVHIADEEYERAKTVWNIFACRSLGDYSDLYLKTDVLLLCDTPLTCMATGTTDRWISLVTH</sequence>
<evidence type="ECO:0000313" key="2">
    <source>
        <dbReference type="Proteomes" id="UP001162164"/>
    </source>
</evidence>
<protein>
    <submittedName>
        <fullName evidence="1">Uncharacterized protein</fullName>
    </submittedName>
</protein>
<name>A0ABQ9J2H4_9CUCU</name>
<gene>
    <name evidence="1" type="ORF">NQ317_003854</name>
</gene>
<dbReference type="EMBL" id="JAPWTJ010001545">
    <property type="protein sequence ID" value="KAJ8970983.1"/>
    <property type="molecule type" value="Genomic_DNA"/>
</dbReference>
<dbReference type="Proteomes" id="UP001162164">
    <property type="component" value="Unassembled WGS sequence"/>
</dbReference>
<accession>A0ABQ9J2H4</accession>
<proteinExistence type="predicted"/>
<keyword evidence="2" id="KW-1185">Reference proteome</keyword>
<reference evidence="1" key="1">
    <citation type="journal article" date="2023" name="Insect Mol. Biol.">
        <title>Genome sequencing provides insights into the evolution of gene families encoding plant cell wall-degrading enzymes in longhorned beetles.</title>
        <authorList>
            <person name="Shin N.R."/>
            <person name="Okamura Y."/>
            <person name="Kirsch R."/>
            <person name="Pauchet Y."/>
        </authorList>
    </citation>
    <scope>NUCLEOTIDE SEQUENCE</scope>
    <source>
        <strain evidence="1">MMC_N1</strain>
    </source>
</reference>
<comment type="caution">
    <text evidence="1">The sequence shown here is derived from an EMBL/GenBank/DDBJ whole genome shotgun (WGS) entry which is preliminary data.</text>
</comment>
<organism evidence="1 2">
    <name type="scientific">Molorchus minor</name>
    <dbReference type="NCBI Taxonomy" id="1323400"/>
    <lineage>
        <taxon>Eukaryota</taxon>
        <taxon>Metazoa</taxon>
        <taxon>Ecdysozoa</taxon>
        <taxon>Arthropoda</taxon>
        <taxon>Hexapoda</taxon>
        <taxon>Insecta</taxon>
        <taxon>Pterygota</taxon>
        <taxon>Neoptera</taxon>
        <taxon>Endopterygota</taxon>
        <taxon>Coleoptera</taxon>
        <taxon>Polyphaga</taxon>
        <taxon>Cucujiformia</taxon>
        <taxon>Chrysomeloidea</taxon>
        <taxon>Cerambycidae</taxon>
        <taxon>Lamiinae</taxon>
        <taxon>Monochamini</taxon>
        <taxon>Molorchus</taxon>
    </lineage>
</organism>